<dbReference type="RefSeq" id="WP_164648936.1">
    <property type="nucleotide sequence ID" value="NZ_CP047475.1"/>
</dbReference>
<evidence type="ECO:0000313" key="6">
    <source>
        <dbReference type="EMBL" id="QIA64027.1"/>
    </source>
</evidence>
<gene>
    <name evidence="6" type="ORF">GT360_11135</name>
</gene>
<dbReference type="InterPro" id="IPR010998">
    <property type="entry name" value="Integrase_recombinase_N"/>
</dbReference>
<dbReference type="Pfam" id="PF22022">
    <property type="entry name" value="Phage_int_M"/>
    <property type="match status" value="1"/>
</dbReference>
<dbReference type="SUPFAM" id="SSF56349">
    <property type="entry name" value="DNA breaking-rejoining enzymes"/>
    <property type="match status" value="1"/>
</dbReference>
<protein>
    <submittedName>
        <fullName evidence="6">Integrase arm-type DNA-binding domain-containing protein</fullName>
    </submittedName>
</protein>
<evidence type="ECO:0000259" key="5">
    <source>
        <dbReference type="Pfam" id="PF22022"/>
    </source>
</evidence>
<evidence type="ECO:0000256" key="2">
    <source>
        <dbReference type="ARBA" id="ARBA00022908"/>
    </source>
</evidence>
<keyword evidence="7" id="KW-1185">Reference proteome</keyword>
<dbReference type="EMBL" id="CP047475">
    <property type="protein sequence ID" value="QIA64027.1"/>
    <property type="molecule type" value="Genomic_DNA"/>
</dbReference>
<feature type="domain" description="Integrase DNA-binding" evidence="4">
    <location>
        <begin position="8"/>
        <end position="93"/>
    </location>
</feature>
<evidence type="ECO:0000313" key="7">
    <source>
        <dbReference type="Proteomes" id="UP000464262"/>
    </source>
</evidence>
<dbReference type="KEGG" id="vas:GT360_11135"/>
<dbReference type="PANTHER" id="PTHR30629">
    <property type="entry name" value="PROPHAGE INTEGRASE"/>
    <property type="match status" value="1"/>
</dbReference>
<proteinExistence type="inferred from homology"/>
<dbReference type="Proteomes" id="UP000464262">
    <property type="component" value="Chromosome 1"/>
</dbReference>
<dbReference type="InterPro" id="IPR053876">
    <property type="entry name" value="Phage_int_M"/>
</dbReference>
<dbReference type="GO" id="GO:0015074">
    <property type="term" value="P:DNA integration"/>
    <property type="evidence" value="ECO:0007669"/>
    <property type="project" value="UniProtKB-KW"/>
</dbReference>
<sequence length="214" mass="24478">MPKIAKNLTHTQIKNFKTKGKEQTLTDGGGLIVRALPNGSKRFYFHYTHKLTKRKVKLSIGPFPVISLLDARKKAFELSQLIARGIDPRAYIEEQKEAAEIAESSLLRQVAQEWFEVKKHSVSEDYAHDIRRSLEMHIFPILEHVPVSDITAPKAIKILRSIEVKGNLEIVKRLDQQLNEIMTYTVKLNSLCQPNPKYQSHNAQRVLAKSQQNS</sequence>
<evidence type="ECO:0000256" key="3">
    <source>
        <dbReference type="ARBA" id="ARBA00023125"/>
    </source>
</evidence>
<dbReference type="Pfam" id="PF13356">
    <property type="entry name" value="Arm-DNA-bind_3"/>
    <property type="match status" value="1"/>
</dbReference>
<feature type="domain" description="Phage integrase central" evidence="5">
    <location>
        <begin position="108"/>
        <end position="196"/>
    </location>
</feature>
<dbReference type="Gene3D" id="3.30.160.390">
    <property type="entry name" value="Integrase, DNA-binding domain"/>
    <property type="match status" value="1"/>
</dbReference>
<dbReference type="InterPro" id="IPR050808">
    <property type="entry name" value="Phage_Integrase"/>
</dbReference>
<dbReference type="InterPro" id="IPR025166">
    <property type="entry name" value="Integrase_DNA_bind_dom"/>
</dbReference>
<dbReference type="InterPro" id="IPR011010">
    <property type="entry name" value="DNA_brk_join_enz"/>
</dbReference>
<organism evidence="6 7">
    <name type="scientific">Vibrio astriarenae</name>
    <dbReference type="NCBI Taxonomy" id="1481923"/>
    <lineage>
        <taxon>Bacteria</taxon>
        <taxon>Pseudomonadati</taxon>
        <taxon>Pseudomonadota</taxon>
        <taxon>Gammaproteobacteria</taxon>
        <taxon>Vibrionales</taxon>
        <taxon>Vibrionaceae</taxon>
        <taxon>Vibrio</taxon>
    </lineage>
</organism>
<name>A0A7Z2T4G1_9VIBR</name>
<accession>A0A7Z2T4G1</accession>
<dbReference type="GO" id="GO:0003677">
    <property type="term" value="F:DNA binding"/>
    <property type="evidence" value="ECO:0007669"/>
    <property type="project" value="UniProtKB-KW"/>
</dbReference>
<dbReference type="InterPro" id="IPR038488">
    <property type="entry name" value="Integrase_DNA-bd_sf"/>
</dbReference>
<dbReference type="PANTHER" id="PTHR30629:SF6">
    <property type="entry name" value="PROPHAGE INTEGRASE INTA-RELATED"/>
    <property type="match status" value="1"/>
</dbReference>
<dbReference type="Gene3D" id="1.10.150.130">
    <property type="match status" value="1"/>
</dbReference>
<keyword evidence="3 6" id="KW-0238">DNA-binding</keyword>
<comment type="similarity">
    <text evidence="1">Belongs to the 'phage' integrase family.</text>
</comment>
<evidence type="ECO:0000256" key="1">
    <source>
        <dbReference type="ARBA" id="ARBA00008857"/>
    </source>
</evidence>
<reference evidence="6 7" key="1">
    <citation type="submission" date="2020-01" db="EMBL/GenBank/DDBJ databases">
        <title>Whole genome and functional gene identification of agarase of Vibrio HN897.</title>
        <authorList>
            <person name="Liu Y."/>
            <person name="Zhao Z."/>
        </authorList>
    </citation>
    <scope>NUCLEOTIDE SEQUENCE [LARGE SCALE GENOMIC DNA]</scope>
    <source>
        <strain evidence="6 7">HN897</strain>
    </source>
</reference>
<keyword evidence="2" id="KW-0229">DNA integration</keyword>
<evidence type="ECO:0000259" key="4">
    <source>
        <dbReference type="Pfam" id="PF13356"/>
    </source>
</evidence>
<dbReference type="AlphaFoldDB" id="A0A7Z2T4G1"/>